<accession>A0A4C1U415</accession>
<comment type="caution">
    <text evidence="1">The sequence shown here is derived from an EMBL/GenBank/DDBJ whole genome shotgun (WGS) entry which is preliminary data.</text>
</comment>
<sequence>MIGVGTIIGIVSGNELEVKNGFEIGNSSGTGTAICIDSDIDRYKKKKEFIFIIGVGPPFPRQLRAALGVRSLSDSRRRHCDRRPRRFASVAESARLLY</sequence>
<reference evidence="1 2" key="1">
    <citation type="journal article" date="2019" name="Commun. Biol.">
        <title>The bagworm genome reveals a unique fibroin gene that provides high tensile strength.</title>
        <authorList>
            <person name="Kono N."/>
            <person name="Nakamura H."/>
            <person name="Ohtoshi R."/>
            <person name="Tomita M."/>
            <person name="Numata K."/>
            <person name="Arakawa K."/>
        </authorList>
    </citation>
    <scope>NUCLEOTIDE SEQUENCE [LARGE SCALE GENOMIC DNA]</scope>
</reference>
<name>A0A4C1U415_EUMVA</name>
<evidence type="ECO:0000313" key="1">
    <source>
        <dbReference type="EMBL" id="GBP20566.1"/>
    </source>
</evidence>
<evidence type="ECO:0000313" key="2">
    <source>
        <dbReference type="Proteomes" id="UP000299102"/>
    </source>
</evidence>
<dbReference type="AlphaFoldDB" id="A0A4C1U415"/>
<protein>
    <submittedName>
        <fullName evidence="1">Uncharacterized protein</fullName>
    </submittedName>
</protein>
<proteinExistence type="predicted"/>
<dbReference type="Proteomes" id="UP000299102">
    <property type="component" value="Unassembled WGS sequence"/>
</dbReference>
<keyword evidence="2" id="KW-1185">Reference proteome</keyword>
<organism evidence="1 2">
    <name type="scientific">Eumeta variegata</name>
    <name type="common">Bagworm moth</name>
    <name type="synonym">Eumeta japonica</name>
    <dbReference type="NCBI Taxonomy" id="151549"/>
    <lineage>
        <taxon>Eukaryota</taxon>
        <taxon>Metazoa</taxon>
        <taxon>Ecdysozoa</taxon>
        <taxon>Arthropoda</taxon>
        <taxon>Hexapoda</taxon>
        <taxon>Insecta</taxon>
        <taxon>Pterygota</taxon>
        <taxon>Neoptera</taxon>
        <taxon>Endopterygota</taxon>
        <taxon>Lepidoptera</taxon>
        <taxon>Glossata</taxon>
        <taxon>Ditrysia</taxon>
        <taxon>Tineoidea</taxon>
        <taxon>Psychidae</taxon>
        <taxon>Oiketicinae</taxon>
        <taxon>Eumeta</taxon>
    </lineage>
</organism>
<dbReference type="EMBL" id="BGZK01000119">
    <property type="protein sequence ID" value="GBP20566.1"/>
    <property type="molecule type" value="Genomic_DNA"/>
</dbReference>
<gene>
    <name evidence="1" type="ORF">EVAR_78945_1</name>
</gene>